<dbReference type="AlphaFoldDB" id="A0AAP0QAF7"/>
<accession>A0AAP0QAF7</accession>
<dbReference type="EMBL" id="JBCGBO010000025">
    <property type="protein sequence ID" value="KAK9177530.1"/>
    <property type="molecule type" value="Genomic_DNA"/>
</dbReference>
<dbReference type="Proteomes" id="UP001428341">
    <property type="component" value="Unassembled WGS sequence"/>
</dbReference>
<name>A0AAP0QAF7_9ROSI</name>
<sequence length="51" mass="5878">MRTSTWKRNLASPYRRLNPFMLPLLPFSAILLGVGKKTVVLKKPNRTDGFF</sequence>
<reference evidence="1 2" key="1">
    <citation type="submission" date="2024-05" db="EMBL/GenBank/DDBJ databases">
        <title>Haplotype-resolved chromosome-level genome assembly of Huyou (Citrus changshanensis).</title>
        <authorList>
            <person name="Miao C."/>
            <person name="Chen W."/>
            <person name="Wu Y."/>
            <person name="Wang L."/>
            <person name="Zhao S."/>
            <person name="Grierson D."/>
            <person name="Xu C."/>
            <person name="Chen K."/>
        </authorList>
    </citation>
    <scope>NUCLEOTIDE SEQUENCE [LARGE SCALE GENOMIC DNA]</scope>
    <source>
        <strain evidence="1">01-14</strain>
        <tissue evidence="1">Leaf</tissue>
    </source>
</reference>
<evidence type="ECO:0000313" key="1">
    <source>
        <dbReference type="EMBL" id="KAK9177530.1"/>
    </source>
</evidence>
<protein>
    <submittedName>
        <fullName evidence="1">Uncharacterized protein</fullName>
    </submittedName>
</protein>
<gene>
    <name evidence="1" type="ORF">WN944_029553</name>
</gene>
<organism evidence="1 2">
    <name type="scientific">Citrus x changshan-huyou</name>
    <dbReference type="NCBI Taxonomy" id="2935761"/>
    <lineage>
        <taxon>Eukaryota</taxon>
        <taxon>Viridiplantae</taxon>
        <taxon>Streptophyta</taxon>
        <taxon>Embryophyta</taxon>
        <taxon>Tracheophyta</taxon>
        <taxon>Spermatophyta</taxon>
        <taxon>Magnoliopsida</taxon>
        <taxon>eudicotyledons</taxon>
        <taxon>Gunneridae</taxon>
        <taxon>Pentapetalae</taxon>
        <taxon>rosids</taxon>
        <taxon>malvids</taxon>
        <taxon>Sapindales</taxon>
        <taxon>Rutaceae</taxon>
        <taxon>Aurantioideae</taxon>
        <taxon>Citrus</taxon>
    </lineage>
</organism>
<comment type="caution">
    <text evidence="1">The sequence shown here is derived from an EMBL/GenBank/DDBJ whole genome shotgun (WGS) entry which is preliminary data.</text>
</comment>
<evidence type="ECO:0000313" key="2">
    <source>
        <dbReference type="Proteomes" id="UP001428341"/>
    </source>
</evidence>
<keyword evidence="2" id="KW-1185">Reference proteome</keyword>
<proteinExistence type="predicted"/>